<evidence type="ECO:0000313" key="3">
    <source>
        <dbReference type="Proteomes" id="UP000049077"/>
    </source>
</evidence>
<evidence type="ECO:0000313" key="4">
    <source>
        <dbReference type="Proteomes" id="UP000049495"/>
    </source>
</evidence>
<organism evidence="1 4">
    <name type="scientific">Vibrio crassostreae</name>
    <dbReference type="NCBI Taxonomy" id="246167"/>
    <lineage>
        <taxon>Bacteria</taxon>
        <taxon>Pseudomonadati</taxon>
        <taxon>Pseudomonadota</taxon>
        <taxon>Gammaproteobacteria</taxon>
        <taxon>Vibrionales</taxon>
        <taxon>Vibrionaceae</taxon>
        <taxon>Vibrio</taxon>
    </lineage>
</organism>
<dbReference type="EMBL" id="CCJV01000065">
    <property type="protein sequence ID" value="CDT17087.1"/>
    <property type="molecule type" value="Genomic_DNA"/>
</dbReference>
<reference evidence="1 3" key="2">
    <citation type="submission" date="2014-06" db="EMBL/GenBank/DDBJ databases">
        <authorList>
            <person name="Le Roux F."/>
        </authorList>
    </citation>
    <scope>NUCLEOTIDE SEQUENCE</scope>
    <source>
        <strain evidence="2 3">J5-4</strain>
        <strain evidence="1">J5-5</strain>
    </source>
</reference>
<comment type="caution">
    <text evidence="1">The sequence shown here is derived from an EMBL/GenBank/DDBJ whole genome shotgun (WGS) entry which is preliminary data.</text>
</comment>
<name>A0A822MWD7_9VIBR</name>
<gene>
    <name evidence="2" type="ORF">VCR4J5_40004</name>
    <name evidence="1" type="ORF">VCR5J5_1570015</name>
</gene>
<dbReference type="Proteomes" id="UP000049077">
    <property type="component" value="Unassembled WGS sequence"/>
</dbReference>
<proteinExistence type="predicted"/>
<reference evidence="4" key="1">
    <citation type="submission" date="2014-06" db="EMBL/GenBank/DDBJ databases">
        <authorList>
            <person name="Le Roux Frederique"/>
        </authorList>
    </citation>
    <scope>NUCLEOTIDE SEQUENCE [LARGE SCALE GENOMIC DNA]</scope>
    <source>
        <strain evidence="4">J5-5</strain>
    </source>
</reference>
<dbReference type="OrthoDB" id="5522207at2"/>
<evidence type="ECO:0008006" key="5">
    <source>
        <dbReference type="Google" id="ProtNLM"/>
    </source>
</evidence>
<sequence>MNILNATQDREETKAKFYMCTAVPFSLGKVVYMQGIEQLLDNNVGVNLSIYLQRHQSGDWGETCIDDKITNDEATKTGERVISSYKICDQTVWVITERDRSVTTILLPCEY</sequence>
<dbReference type="Proteomes" id="UP000049495">
    <property type="component" value="Unassembled WGS sequence"/>
</dbReference>
<protein>
    <recommendedName>
        <fullName evidence="5">Type I restriction endonuclease subunit M</fullName>
    </recommendedName>
</protein>
<evidence type="ECO:0000313" key="2">
    <source>
        <dbReference type="EMBL" id="CDT44218.1"/>
    </source>
</evidence>
<keyword evidence="3" id="KW-1185">Reference proteome</keyword>
<evidence type="ECO:0000313" key="1">
    <source>
        <dbReference type="EMBL" id="CDT17087.1"/>
    </source>
</evidence>
<dbReference type="GeneID" id="93903478"/>
<dbReference type="AlphaFoldDB" id="A0A822MWD7"/>
<accession>A0A822MWD7</accession>
<dbReference type="EMBL" id="CCJX01000124">
    <property type="protein sequence ID" value="CDT44218.1"/>
    <property type="molecule type" value="Genomic_DNA"/>
</dbReference>
<dbReference type="RefSeq" id="WP_048659362.1">
    <property type="nucleotide sequence ID" value="NZ_AP025478.1"/>
</dbReference>